<feature type="region of interest" description="Disordered" evidence="4">
    <location>
        <begin position="341"/>
        <end position="373"/>
    </location>
</feature>
<evidence type="ECO:0000313" key="6">
    <source>
        <dbReference type="EMBL" id="KAK4790360.1"/>
    </source>
</evidence>
<evidence type="ECO:0000256" key="2">
    <source>
        <dbReference type="ARBA" id="ARBA00022884"/>
    </source>
</evidence>
<keyword evidence="1" id="KW-0677">Repeat</keyword>
<sequence>MYKSKLQELCQQKHWSLPQYSTTKEGPSHGPRFTTTITVNGISFVTPNPSRSTKESHNDAAMLAFQHFSDSLLPPDVPPIISPTLIPPAVSPVILPRPSEPLIVAAPPNPPAPDSTDDLSEGLDTILAGLRCLQPKLPEEYLSTEMRMAEGRTLPLARPPEECHAPLANQSTPHIKEDAPSIDLWHLSKSQLQMYAQKSILPLPTYSCEHYGPAHISRFKCKVNIDGQTFESPDYCSTLKDAENAAARVALLAMSATGDQERDSGLYKNLLQELAQKEGYRLPVYKTMRAIGLFPTFTSTVMIEGESFTGQPEKTKKQAESSAAKVAYTTLIECKWNRTSTSHCSTKQGSCILSSPSTSSQQTPNISTNVSPGVNAHLSLAHLAKRINGGRDDIESTSHNHPSPPHEATTAAKKEGSWSDSLLGQVKNLSLEESSSELSSSKNGNMATATASAFGYPGQAVSLPPPGVVRVYPRALNMTLPSGSVVTVSDDSWIAVCADPI</sequence>
<evidence type="ECO:0000256" key="3">
    <source>
        <dbReference type="PROSITE-ProRule" id="PRU00266"/>
    </source>
</evidence>
<dbReference type="Pfam" id="PF00035">
    <property type="entry name" value="dsrm"/>
    <property type="match status" value="3"/>
</dbReference>
<evidence type="ECO:0000259" key="5">
    <source>
        <dbReference type="PROSITE" id="PS50137"/>
    </source>
</evidence>
<feature type="domain" description="DRBM" evidence="5">
    <location>
        <begin position="187"/>
        <end position="256"/>
    </location>
</feature>
<dbReference type="Gene3D" id="3.30.160.20">
    <property type="match status" value="3"/>
</dbReference>
<gene>
    <name evidence="6" type="ORF">SAY86_017664</name>
</gene>
<evidence type="ECO:0000256" key="1">
    <source>
        <dbReference type="ARBA" id="ARBA00022737"/>
    </source>
</evidence>
<evidence type="ECO:0000313" key="7">
    <source>
        <dbReference type="Proteomes" id="UP001346149"/>
    </source>
</evidence>
<accession>A0AAN7M6M6</accession>
<keyword evidence="2 3" id="KW-0694">RNA-binding</keyword>
<feature type="domain" description="DRBM" evidence="5">
    <location>
        <begin position="1"/>
        <end position="70"/>
    </location>
</feature>
<dbReference type="AlphaFoldDB" id="A0AAN7M6M6"/>
<dbReference type="SUPFAM" id="SSF54768">
    <property type="entry name" value="dsRNA-binding domain-like"/>
    <property type="match status" value="3"/>
</dbReference>
<dbReference type="Proteomes" id="UP001346149">
    <property type="component" value="Unassembled WGS sequence"/>
</dbReference>
<proteinExistence type="predicted"/>
<dbReference type="EMBL" id="JAXQNO010000010">
    <property type="protein sequence ID" value="KAK4790360.1"/>
    <property type="molecule type" value="Genomic_DNA"/>
</dbReference>
<feature type="compositionally biased region" description="Low complexity" evidence="4">
    <location>
        <begin position="354"/>
        <end position="364"/>
    </location>
</feature>
<protein>
    <recommendedName>
        <fullName evidence="5">DRBM domain-containing protein</fullName>
    </recommendedName>
</protein>
<feature type="compositionally biased region" description="Polar residues" evidence="4">
    <location>
        <begin position="341"/>
        <end position="353"/>
    </location>
</feature>
<dbReference type="InterPro" id="IPR014720">
    <property type="entry name" value="dsRBD_dom"/>
</dbReference>
<name>A0AAN7M6M6_TRANT</name>
<dbReference type="InterPro" id="IPR044450">
    <property type="entry name" value="AtDRB-like_DSRM_1"/>
</dbReference>
<keyword evidence="7" id="KW-1185">Reference proteome</keyword>
<dbReference type="GO" id="GO:0003725">
    <property type="term" value="F:double-stranded RNA binding"/>
    <property type="evidence" value="ECO:0007669"/>
    <property type="project" value="InterPro"/>
</dbReference>
<dbReference type="SMART" id="SM00358">
    <property type="entry name" value="DSRM"/>
    <property type="match status" value="3"/>
</dbReference>
<dbReference type="PANTHER" id="PTHR46031">
    <property type="match status" value="1"/>
</dbReference>
<feature type="region of interest" description="Disordered" evidence="4">
    <location>
        <begin position="390"/>
        <end position="417"/>
    </location>
</feature>
<comment type="caution">
    <text evidence="6">The sequence shown here is derived from an EMBL/GenBank/DDBJ whole genome shotgun (WGS) entry which is preliminary data.</text>
</comment>
<reference evidence="6 7" key="1">
    <citation type="journal article" date="2023" name="Hortic Res">
        <title>Pangenome of water caltrop reveals structural variations and asymmetric subgenome divergence after allopolyploidization.</title>
        <authorList>
            <person name="Zhang X."/>
            <person name="Chen Y."/>
            <person name="Wang L."/>
            <person name="Yuan Y."/>
            <person name="Fang M."/>
            <person name="Shi L."/>
            <person name="Lu R."/>
            <person name="Comes H.P."/>
            <person name="Ma Y."/>
            <person name="Chen Y."/>
            <person name="Huang G."/>
            <person name="Zhou Y."/>
            <person name="Zheng Z."/>
            <person name="Qiu Y."/>
        </authorList>
    </citation>
    <scope>NUCLEOTIDE SEQUENCE [LARGE SCALE GENOMIC DNA]</scope>
    <source>
        <strain evidence="6">F231</strain>
    </source>
</reference>
<feature type="domain" description="DRBM" evidence="5">
    <location>
        <begin position="266"/>
        <end position="333"/>
    </location>
</feature>
<dbReference type="PROSITE" id="PS50137">
    <property type="entry name" value="DS_RBD"/>
    <property type="match status" value="3"/>
</dbReference>
<evidence type="ECO:0000256" key="4">
    <source>
        <dbReference type="SAM" id="MobiDB-lite"/>
    </source>
</evidence>
<dbReference type="PANTHER" id="PTHR46031:SF16">
    <property type="entry name" value="DOUBLE-STRANDED RNA-BINDING PROTEIN 4"/>
    <property type="match status" value="1"/>
</dbReference>
<dbReference type="CDD" id="cd19907">
    <property type="entry name" value="DSRM_AtDRB-like_rpt1"/>
    <property type="match status" value="1"/>
</dbReference>
<organism evidence="6 7">
    <name type="scientific">Trapa natans</name>
    <name type="common">Water chestnut</name>
    <dbReference type="NCBI Taxonomy" id="22666"/>
    <lineage>
        <taxon>Eukaryota</taxon>
        <taxon>Viridiplantae</taxon>
        <taxon>Streptophyta</taxon>
        <taxon>Embryophyta</taxon>
        <taxon>Tracheophyta</taxon>
        <taxon>Spermatophyta</taxon>
        <taxon>Magnoliopsida</taxon>
        <taxon>eudicotyledons</taxon>
        <taxon>Gunneridae</taxon>
        <taxon>Pentapetalae</taxon>
        <taxon>rosids</taxon>
        <taxon>malvids</taxon>
        <taxon>Myrtales</taxon>
        <taxon>Lythraceae</taxon>
        <taxon>Trapa</taxon>
    </lineage>
</organism>